<sequence>MITISVILFALAAVFGLVILLKILKGQETPKPAVFIHGALAAIALVLLLIFTLNNPTNAPTLSLVLFIVAALGGFVLFAIDLKTKNPPRGLALIHAGAAVVGFLLLLLFVFGS</sequence>
<dbReference type="RefSeq" id="WP_346755383.1">
    <property type="nucleotide sequence ID" value="NZ_JAUJEA010000018.1"/>
</dbReference>
<keyword evidence="1" id="KW-0812">Transmembrane</keyword>
<dbReference type="Proteomes" id="UP001172082">
    <property type="component" value="Unassembled WGS sequence"/>
</dbReference>
<feature type="transmembrane region" description="Helical" evidence="1">
    <location>
        <begin position="6"/>
        <end position="24"/>
    </location>
</feature>
<gene>
    <name evidence="2" type="ORF">QQ008_28515</name>
</gene>
<evidence type="ECO:0000256" key="1">
    <source>
        <dbReference type="SAM" id="Phobius"/>
    </source>
</evidence>
<keyword evidence="1" id="KW-0472">Membrane</keyword>
<reference evidence="2" key="1">
    <citation type="submission" date="2023-06" db="EMBL/GenBank/DDBJ databases">
        <title>Genomic of Parafulvivirga corallium.</title>
        <authorList>
            <person name="Wang G."/>
        </authorList>
    </citation>
    <scope>NUCLEOTIDE SEQUENCE</scope>
    <source>
        <strain evidence="2">BMA10</strain>
    </source>
</reference>
<evidence type="ECO:0000313" key="3">
    <source>
        <dbReference type="Proteomes" id="UP001172082"/>
    </source>
</evidence>
<dbReference type="EMBL" id="JAUJEA010000018">
    <property type="protein sequence ID" value="MDN5205362.1"/>
    <property type="molecule type" value="Genomic_DNA"/>
</dbReference>
<evidence type="ECO:0000313" key="2">
    <source>
        <dbReference type="EMBL" id="MDN5205362.1"/>
    </source>
</evidence>
<protein>
    <submittedName>
        <fullName evidence="2">Uncharacterized protein</fullName>
    </submittedName>
</protein>
<proteinExistence type="predicted"/>
<feature type="transmembrane region" description="Helical" evidence="1">
    <location>
        <begin position="92"/>
        <end position="111"/>
    </location>
</feature>
<name>A0ABT8KX77_9BACT</name>
<keyword evidence="1" id="KW-1133">Transmembrane helix</keyword>
<comment type="caution">
    <text evidence="2">The sequence shown here is derived from an EMBL/GenBank/DDBJ whole genome shotgun (WGS) entry which is preliminary data.</text>
</comment>
<accession>A0ABT8KX77</accession>
<organism evidence="2 3">
    <name type="scientific">Splendidivirga corallicola</name>
    <dbReference type="NCBI Taxonomy" id="3051826"/>
    <lineage>
        <taxon>Bacteria</taxon>
        <taxon>Pseudomonadati</taxon>
        <taxon>Bacteroidota</taxon>
        <taxon>Cytophagia</taxon>
        <taxon>Cytophagales</taxon>
        <taxon>Splendidivirgaceae</taxon>
        <taxon>Splendidivirga</taxon>
    </lineage>
</organism>
<feature type="transmembrane region" description="Helical" evidence="1">
    <location>
        <begin position="33"/>
        <end position="53"/>
    </location>
</feature>
<feature type="transmembrane region" description="Helical" evidence="1">
    <location>
        <begin position="59"/>
        <end position="80"/>
    </location>
</feature>
<keyword evidence="3" id="KW-1185">Reference proteome</keyword>